<feature type="compositionally biased region" description="Basic and acidic residues" evidence="7">
    <location>
        <begin position="1139"/>
        <end position="1149"/>
    </location>
</feature>
<dbReference type="Gene3D" id="3.20.20.70">
    <property type="entry name" value="Aldolase class I"/>
    <property type="match status" value="1"/>
</dbReference>
<dbReference type="Pfam" id="PF01070">
    <property type="entry name" value="FMN_dh"/>
    <property type="match status" value="1"/>
</dbReference>
<protein>
    <recommendedName>
        <fullName evidence="5">Oxidase FUB9</fullName>
    </recommendedName>
    <alternativeName>
        <fullName evidence="6">Fusaric acid biosynthesis protein 9</fullName>
    </alternativeName>
</protein>
<dbReference type="PROSITE" id="PS51349">
    <property type="entry name" value="FMN_HYDROXY_ACID_DH_2"/>
    <property type="match status" value="1"/>
</dbReference>
<dbReference type="FunFam" id="3.20.20.70:FF:000056">
    <property type="entry name" value="hydroxyacid oxidase 2"/>
    <property type="match status" value="1"/>
</dbReference>
<dbReference type="InterPro" id="IPR000262">
    <property type="entry name" value="FMN-dep_DH"/>
</dbReference>
<dbReference type="GO" id="GO:0010181">
    <property type="term" value="F:FMN binding"/>
    <property type="evidence" value="ECO:0007669"/>
    <property type="project" value="InterPro"/>
</dbReference>
<dbReference type="PROSITE" id="PS00557">
    <property type="entry name" value="FMN_HYDROXY_ACID_DH_1"/>
    <property type="match status" value="1"/>
</dbReference>
<accession>A0A9P6LHH7</accession>
<dbReference type="GO" id="GO:0005737">
    <property type="term" value="C:cytoplasm"/>
    <property type="evidence" value="ECO:0007669"/>
    <property type="project" value="UniProtKB-ARBA"/>
</dbReference>
<dbReference type="GeneID" id="62165868"/>
<feature type="transmembrane region" description="Helical" evidence="8">
    <location>
        <begin position="1081"/>
        <end position="1102"/>
    </location>
</feature>
<comment type="pathway">
    <text evidence="2">Mycotoxin biosynthesis.</text>
</comment>
<organism evidence="10 11">
    <name type="scientific">Colletotrichum karsti</name>
    <dbReference type="NCBI Taxonomy" id="1095194"/>
    <lineage>
        <taxon>Eukaryota</taxon>
        <taxon>Fungi</taxon>
        <taxon>Dikarya</taxon>
        <taxon>Ascomycota</taxon>
        <taxon>Pezizomycotina</taxon>
        <taxon>Sordariomycetes</taxon>
        <taxon>Hypocreomycetidae</taxon>
        <taxon>Glomerellales</taxon>
        <taxon>Glomerellaceae</taxon>
        <taxon>Colletotrichum</taxon>
        <taxon>Colletotrichum boninense species complex</taxon>
    </lineage>
</organism>
<dbReference type="InterPro" id="IPR008259">
    <property type="entry name" value="FMN_hydac_DH_AS"/>
</dbReference>
<dbReference type="RefSeq" id="XP_038742043.1">
    <property type="nucleotide sequence ID" value="XM_038892794.1"/>
</dbReference>
<evidence type="ECO:0000256" key="8">
    <source>
        <dbReference type="SAM" id="Phobius"/>
    </source>
</evidence>
<dbReference type="SUPFAM" id="SSF56300">
    <property type="entry name" value="Metallo-dependent phosphatases"/>
    <property type="match status" value="1"/>
</dbReference>
<dbReference type="CDD" id="cd02809">
    <property type="entry name" value="alpha_hydroxyacid_oxid_FMN"/>
    <property type="match status" value="1"/>
</dbReference>
<dbReference type="InterPro" id="IPR021833">
    <property type="entry name" value="DUF3425"/>
</dbReference>
<keyword evidence="8" id="KW-0472">Membrane</keyword>
<feature type="region of interest" description="Disordered" evidence="7">
    <location>
        <begin position="1121"/>
        <end position="1149"/>
    </location>
</feature>
<dbReference type="EMBL" id="JAATWM020000037">
    <property type="protein sequence ID" value="KAF9872582.1"/>
    <property type="molecule type" value="Genomic_DNA"/>
</dbReference>
<dbReference type="OrthoDB" id="9984693at2759"/>
<keyword evidence="11" id="KW-1185">Reference proteome</keyword>
<comment type="caution">
    <text evidence="10">The sequence shown here is derived from an EMBL/GenBank/DDBJ whole genome shotgun (WGS) entry which is preliminary data.</text>
</comment>
<evidence type="ECO:0000256" key="5">
    <source>
        <dbReference type="ARBA" id="ARBA00073420"/>
    </source>
</evidence>
<dbReference type="Gene3D" id="3.60.21.10">
    <property type="match status" value="1"/>
</dbReference>
<dbReference type="Proteomes" id="UP000781932">
    <property type="component" value="Unassembled WGS sequence"/>
</dbReference>
<keyword evidence="3" id="KW-0560">Oxidoreductase</keyword>
<dbReference type="InterPro" id="IPR013785">
    <property type="entry name" value="Aldolase_TIM"/>
</dbReference>
<evidence type="ECO:0000256" key="4">
    <source>
        <dbReference type="ARBA" id="ARBA00024042"/>
    </source>
</evidence>
<comment type="similarity">
    <text evidence="4">Belongs to the FMN-dependent alpha-hydroxy acid dehydrogenase family.</text>
</comment>
<dbReference type="AlphaFoldDB" id="A0A9P6LHH7"/>
<keyword evidence="8" id="KW-1133">Transmembrane helix</keyword>
<name>A0A9P6LHH7_9PEZI</name>
<evidence type="ECO:0000256" key="7">
    <source>
        <dbReference type="SAM" id="MobiDB-lite"/>
    </source>
</evidence>
<comment type="cofactor">
    <cofactor evidence="1">
        <name>FMN</name>
        <dbReference type="ChEBI" id="CHEBI:58210"/>
    </cofactor>
</comment>
<dbReference type="GO" id="GO:0016491">
    <property type="term" value="F:oxidoreductase activity"/>
    <property type="evidence" value="ECO:0007669"/>
    <property type="project" value="UniProtKB-KW"/>
</dbReference>
<keyword evidence="8" id="KW-0812">Transmembrane</keyword>
<dbReference type="PANTHER" id="PTHR10578:SF149">
    <property type="entry name" value="2-HYDROXYACID OXIDASE 2"/>
    <property type="match status" value="1"/>
</dbReference>
<gene>
    <name evidence="10" type="ORF">CkaCkLH20_10079</name>
</gene>
<sequence>MSQRTGKEMLLSIEDVKQAASMKLSSTAREFYDAGSTGQITVKENTTAYSKYRVLPRVLVDVSSVDTGVTLFGQKIDFPLCVSPAGVQAMAHPDGELATSRACAKRKVHMGVSSFANHSVEEIRDAGLQAGPIQHVMQLYTMKDRESQLRIIRRAEKAGCVAIFLTADSPVLGVRYNEPRNEFRIPEGLSLPMFERTSETIRATTHEGGFDAINSSSHSWAKEIPWLKSVTQMQIWIKGVLTPEDVELAVQYRCDGVIVSNHGGRQLDETPATIDVLPHCVKAAKGRIPVHIDGGIRSGTDIFKAVALGADCVWIGRPVIWGLACDGEAGVTKVLDIMYAEFKRCMQLSLSWYNATNYSRNIADIALWQMSHSREAYMRLHASYRPSALQMSEKYPSVIDWCPFPTIRDALILFHSANPYLDQIICDVATSYVVEVECSDLFAHGKGRGYIRIWDLICAMESLVDLEQDDGSHKRQGDIPTMGSRPPLVSEEAVVTMLPAPSLEDLFTASYAETAFRMLGLNDGVPRFKLDPEIFRQYPEFYDPNANLMPLESPPTSADAASHMSLVAILRHGLRLLIPLAVVSTFYLYLYPVFLGCAFPVVPSNGSDTPNSVEPGGNAAFLEAARQHLPLPIPLQTIGARPAPFRLLALGDPQLEGDTSIRKHGGPLFPHARSFWSQITFKAENSLRQRIRQSLHDVIDIFFEDVFNELESVRKRIDLFGNDFYLAHIYRTVNWWTKPTHVTVLGDLLGSQWIGTEEFRRRGRRYWDRVMRGTERVPDEAAVYPSMEYELTDYLSTTGEPSPVWSRRVINVAGNHDIGYAGDINQDRFGRFERLFGKANYELRFELPVEDPAVNATLVDDEKNPESDRLPPEIRIIVLNDMNLDTPAKDTSLQDATYAFINSVIETSSAVEYNGHFTVVLTHIPLYKPEGVCVDSPFFDFHGEHDGGGVKEQNLLSYDASKGFLEGIFGMSGNTEAPGNGKGRRGVILNGHDHEGCDTFHYINQTDGDLGDRKWQVERWPTAKGRGAVGAPGAPGLREITVRSMMGDFGGNAGLLSAWFDEATWSWQFEYATCALGTQHFWWFAHILDLVAIVGIIAYIVLSVMEANKLPANTKLNGAMKTNGSVPNGAVPSNGAAKKPTENGEVKSS</sequence>
<dbReference type="InterPro" id="IPR012133">
    <property type="entry name" value="Alpha-hydoxy_acid_DH_FMN"/>
</dbReference>
<dbReference type="PANTHER" id="PTHR10578">
    <property type="entry name" value="S -2-HYDROXY-ACID OXIDASE-RELATED"/>
    <property type="match status" value="1"/>
</dbReference>
<dbReference type="InterPro" id="IPR037396">
    <property type="entry name" value="FMN_HAD"/>
</dbReference>
<evidence type="ECO:0000313" key="10">
    <source>
        <dbReference type="EMBL" id="KAF9872582.1"/>
    </source>
</evidence>
<evidence type="ECO:0000313" key="11">
    <source>
        <dbReference type="Proteomes" id="UP000781932"/>
    </source>
</evidence>
<reference evidence="10" key="2">
    <citation type="submission" date="2020-11" db="EMBL/GenBank/DDBJ databases">
        <title>Whole genome sequencing of Colletotrichum sp.</title>
        <authorList>
            <person name="Li H."/>
        </authorList>
    </citation>
    <scope>NUCLEOTIDE SEQUENCE</scope>
    <source>
        <strain evidence="10">CkLH20</strain>
    </source>
</reference>
<dbReference type="Pfam" id="PF11905">
    <property type="entry name" value="DUF3425"/>
    <property type="match status" value="1"/>
</dbReference>
<evidence type="ECO:0000256" key="2">
    <source>
        <dbReference type="ARBA" id="ARBA00004685"/>
    </source>
</evidence>
<evidence type="ECO:0000256" key="3">
    <source>
        <dbReference type="ARBA" id="ARBA00023002"/>
    </source>
</evidence>
<proteinExistence type="inferred from homology"/>
<evidence type="ECO:0000256" key="1">
    <source>
        <dbReference type="ARBA" id="ARBA00001917"/>
    </source>
</evidence>
<feature type="domain" description="FMN hydroxy acid dehydrogenase" evidence="9">
    <location>
        <begin position="5"/>
        <end position="367"/>
    </location>
</feature>
<evidence type="ECO:0000259" key="9">
    <source>
        <dbReference type="PROSITE" id="PS51349"/>
    </source>
</evidence>
<evidence type="ECO:0000256" key="6">
    <source>
        <dbReference type="ARBA" id="ARBA00083297"/>
    </source>
</evidence>
<dbReference type="InterPro" id="IPR029052">
    <property type="entry name" value="Metallo-depent_PP-like"/>
</dbReference>
<reference evidence="10" key="1">
    <citation type="submission" date="2020-03" db="EMBL/GenBank/DDBJ databases">
        <authorList>
            <person name="He L."/>
        </authorList>
    </citation>
    <scope>NUCLEOTIDE SEQUENCE</scope>
    <source>
        <strain evidence="10">CkLH20</strain>
    </source>
</reference>
<dbReference type="SUPFAM" id="SSF51395">
    <property type="entry name" value="FMN-linked oxidoreductases"/>
    <property type="match status" value="1"/>
</dbReference>